<evidence type="ECO:0008006" key="3">
    <source>
        <dbReference type="Google" id="ProtNLM"/>
    </source>
</evidence>
<reference evidence="1" key="2">
    <citation type="submission" date="2025-09" db="UniProtKB">
        <authorList>
            <consortium name="Ensembl"/>
        </authorList>
    </citation>
    <scope>IDENTIFICATION</scope>
</reference>
<dbReference type="PANTHER" id="PTHR31635:SF196">
    <property type="entry name" value="REVERSE TRANSCRIPTASE DOMAIN-CONTAINING PROTEIN-RELATED"/>
    <property type="match status" value="1"/>
</dbReference>
<dbReference type="PANTHER" id="PTHR31635">
    <property type="entry name" value="REVERSE TRANSCRIPTASE DOMAIN-CONTAINING PROTEIN-RELATED"/>
    <property type="match status" value="1"/>
</dbReference>
<dbReference type="AlphaFoldDB" id="A0A8C5LRZ5"/>
<dbReference type="GeneTree" id="ENSGT00940000165023"/>
<protein>
    <recommendedName>
        <fullName evidence="3">Reverse transcriptase</fullName>
    </recommendedName>
</protein>
<proteinExistence type="predicted"/>
<name>A0A8C5LRZ5_9ANUR</name>
<keyword evidence="2" id="KW-1185">Reference proteome</keyword>
<accession>A0A8C5LRZ5</accession>
<sequence length="384" mass="44212">MFILPDPVGSMPEVVKELHEYGLLSGFKINDSKSEILAISPQKHWRRVLSMQYAFRWCSSSLVYLGIRLSPDIAKLFTLNFTPLLEVFKTDIARWSPKYLSWMGRISIIKMNLLPRLLYLFHTLPICIHLSFHKELRMLFSSFIWPNTRPRLKHAILCKSKRNGGLALPDTRLYYYATHLTRVIDWVTGSPEQKWLDLEEAQAGRPMWTLPWLPWSAGKNTDKELSPVGSTLAVWHKTRTKYTLSTYPSPLLPLRYNPDFPVEILQSLATRLADSPNTGVHHILRNGTFVTLEAPDRPAPTFAELFNFHQIKSFLRKLPNNNSLTRSLSSFEILCRRTSPLAHGVSTLYGLLRDLVNEPPAHMSRWERTLNTSITDEVWSSTLS</sequence>
<organism evidence="1 2">
    <name type="scientific">Leptobrachium leishanense</name>
    <name type="common">Leishan spiny toad</name>
    <dbReference type="NCBI Taxonomy" id="445787"/>
    <lineage>
        <taxon>Eukaryota</taxon>
        <taxon>Metazoa</taxon>
        <taxon>Chordata</taxon>
        <taxon>Craniata</taxon>
        <taxon>Vertebrata</taxon>
        <taxon>Euteleostomi</taxon>
        <taxon>Amphibia</taxon>
        <taxon>Batrachia</taxon>
        <taxon>Anura</taxon>
        <taxon>Pelobatoidea</taxon>
        <taxon>Megophryidae</taxon>
        <taxon>Leptobrachium</taxon>
    </lineage>
</organism>
<dbReference type="Ensembl" id="ENSLLET00000002467.1">
    <property type="protein sequence ID" value="ENSLLEP00000002366.1"/>
    <property type="gene ID" value="ENSLLEG00000001536.1"/>
</dbReference>
<dbReference type="OrthoDB" id="9801402at2759"/>
<dbReference type="Proteomes" id="UP000694569">
    <property type="component" value="Unplaced"/>
</dbReference>
<evidence type="ECO:0000313" key="2">
    <source>
        <dbReference type="Proteomes" id="UP000694569"/>
    </source>
</evidence>
<reference evidence="1" key="1">
    <citation type="submission" date="2025-08" db="UniProtKB">
        <authorList>
            <consortium name="Ensembl"/>
        </authorList>
    </citation>
    <scope>IDENTIFICATION</scope>
</reference>
<evidence type="ECO:0000313" key="1">
    <source>
        <dbReference type="Ensembl" id="ENSLLEP00000002366.1"/>
    </source>
</evidence>